<evidence type="ECO:0008006" key="3">
    <source>
        <dbReference type="Google" id="ProtNLM"/>
    </source>
</evidence>
<evidence type="ECO:0000313" key="1">
    <source>
        <dbReference type="EMBL" id="KAG5575886.1"/>
    </source>
</evidence>
<dbReference type="Proteomes" id="UP000824120">
    <property type="component" value="Chromosome 11"/>
</dbReference>
<accession>A0A9J5WLX8</accession>
<reference evidence="1 2" key="1">
    <citation type="submission" date="2020-09" db="EMBL/GenBank/DDBJ databases">
        <title>De no assembly of potato wild relative species, Solanum commersonii.</title>
        <authorList>
            <person name="Cho K."/>
        </authorList>
    </citation>
    <scope>NUCLEOTIDE SEQUENCE [LARGE SCALE GENOMIC DNA]</scope>
    <source>
        <strain evidence="1">LZ3.2</strain>
        <tissue evidence="1">Leaf</tissue>
    </source>
</reference>
<gene>
    <name evidence="1" type="ORF">H5410_056020</name>
</gene>
<dbReference type="PANTHER" id="PTHR11697">
    <property type="entry name" value="GENERAL TRANSCRIPTION FACTOR 2-RELATED ZINC FINGER PROTEIN"/>
    <property type="match status" value="1"/>
</dbReference>
<comment type="caution">
    <text evidence="1">The sequence shown here is derived from an EMBL/GenBank/DDBJ whole genome shotgun (WGS) entry which is preliminary data.</text>
</comment>
<name>A0A9J5WLX8_SOLCO</name>
<dbReference type="PANTHER" id="PTHR11697:SF230">
    <property type="entry name" value="ZINC FINGER, MYM DOMAIN CONTAINING 1"/>
    <property type="match status" value="1"/>
</dbReference>
<proteinExistence type="predicted"/>
<dbReference type="OrthoDB" id="118159at2759"/>
<keyword evidence="2" id="KW-1185">Reference proteome</keyword>
<dbReference type="InterPro" id="IPR055298">
    <property type="entry name" value="AtLOH3-like"/>
</dbReference>
<organism evidence="1 2">
    <name type="scientific">Solanum commersonii</name>
    <name type="common">Commerson's wild potato</name>
    <name type="synonym">Commerson's nightshade</name>
    <dbReference type="NCBI Taxonomy" id="4109"/>
    <lineage>
        <taxon>Eukaryota</taxon>
        <taxon>Viridiplantae</taxon>
        <taxon>Streptophyta</taxon>
        <taxon>Embryophyta</taxon>
        <taxon>Tracheophyta</taxon>
        <taxon>Spermatophyta</taxon>
        <taxon>Magnoliopsida</taxon>
        <taxon>eudicotyledons</taxon>
        <taxon>Gunneridae</taxon>
        <taxon>Pentapetalae</taxon>
        <taxon>asterids</taxon>
        <taxon>lamiids</taxon>
        <taxon>Solanales</taxon>
        <taxon>Solanaceae</taxon>
        <taxon>Solanoideae</taxon>
        <taxon>Solaneae</taxon>
        <taxon>Solanum</taxon>
    </lineage>
</organism>
<sequence>MRMTELYPDEFNMNTLENQLASYIVDVRDVDKMLFDLNGLCDFSNGLIQTKIYSNYPLVFRLVKLALLLSIATASVERAFLAMKFIKNDLQSQMSDDIFSDCLVPLVEKDVFDSIPNDAIIKTFQDMKSRRVQL</sequence>
<protein>
    <recommendedName>
        <fullName evidence="3">HAT C-terminal dimerisation domain-containing protein</fullName>
    </recommendedName>
</protein>
<dbReference type="AlphaFoldDB" id="A0A9J5WLX8"/>
<dbReference type="EMBL" id="JACXVP010000011">
    <property type="protein sequence ID" value="KAG5575886.1"/>
    <property type="molecule type" value="Genomic_DNA"/>
</dbReference>
<evidence type="ECO:0000313" key="2">
    <source>
        <dbReference type="Proteomes" id="UP000824120"/>
    </source>
</evidence>